<dbReference type="Proteomes" id="UP000241093">
    <property type="component" value="Unassembled WGS sequence"/>
</dbReference>
<organism evidence="2 3">
    <name type="scientific">Mycoplasma leachii 06049</name>
    <dbReference type="NCBI Taxonomy" id="1188244"/>
    <lineage>
        <taxon>Bacteria</taxon>
        <taxon>Bacillati</taxon>
        <taxon>Mycoplasmatota</taxon>
        <taxon>Mollicutes</taxon>
        <taxon>Mycoplasmataceae</taxon>
        <taxon>Mycoplasma</taxon>
    </lineage>
</organism>
<evidence type="ECO:0000313" key="3">
    <source>
        <dbReference type="Proteomes" id="UP000241093"/>
    </source>
</evidence>
<sequence length="146" mass="16514">MMKKYLFNLLTIIYMFMIVIIANESFGYGHNAQLHLLGRVNPAYGLAVSGIVLSSLLLVIPFLLTFVKQTRKVEKILFITNFVIFVITIVLLFLAIIFFMVNKIGAIGSHIGIIVLYLTVVGIVCQNYSNIFKIKLNKKNKLNTDK</sequence>
<comment type="caution">
    <text evidence="2">The sequence shown here is derived from an EMBL/GenBank/DDBJ whole genome shotgun (WGS) entry which is preliminary data.</text>
</comment>
<gene>
    <name evidence="2" type="ORF">MLEAa_4390</name>
</gene>
<dbReference type="AlphaFoldDB" id="A0A2T4IA44"/>
<reference evidence="2 3" key="1">
    <citation type="submission" date="2015-04" db="EMBL/GenBank/DDBJ databases">
        <title>Genome sequence of Mycoplasma leachii strain 06049.</title>
        <authorList>
            <person name="Sirand-Pugnet P."/>
            <person name="Breton M."/>
            <person name="Dordet-Frisoni E."/>
            <person name="Baranowski E."/>
            <person name="Barre A."/>
            <person name="Couture C."/>
            <person name="Dupuy V."/>
            <person name="Gaurivaud P."/>
            <person name="Jacob D."/>
            <person name="Lemaitre C."/>
            <person name="Manso-Silvan L."/>
            <person name="Nikolski M."/>
            <person name="Nouvel L.-X."/>
            <person name="Poumarat F."/>
            <person name="Tardy F."/>
            <person name="Thebault P."/>
            <person name="Theil S."/>
            <person name="Citti C."/>
            <person name="Thiaucourt F."/>
            <person name="Blanchard A."/>
        </authorList>
    </citation>
    <scope>NUCLEOTIDE SEQUENCE [LARGE SCALE GENOMIC DNA]</scope>
    <source>
        <strain evidence="2 3">06049</strain>
    </source>
</reference>
<evidence type="ECO:0000256" key="1">
    <source>
        <dbReference type="SAM" id="Phobius"/>
    </source>
</evidence>
<keyword evidence="1 2" id="KW-0812">Transmembrane</keyword>
<protein>
    <submittedName>
        <fullName evidence="2">Putative transmembrane protein</fullName>
    </submittedName>
</protein>
<feature type="transmembrane region" description="Helical" evidence="1">
    <location>
        <begin position="76"/>
        <end position="101"/>
    </location>
</feature>
<keyword evidence="1" id="KW-1133">Transmembrane helix</keyword>
<name>A0A2T4IA44_9MOLU</name>
<accession>A0A2T4IA44</accession>
<feature type="transmembrane region" description="Helical" evidence="1">
    <location>
        <begin position="5"/>
        <end position="23"/>
    </location>
</feature>
<dbReference type="EMBL" id="LAUU01000008">
    <property type="protein sequence ID" value="PTD31418.1"/>
    <property type="molecule type" value="Genomic_DNA"/>
</dbReference>
<feature type="transmembrane region" description="Helical" evidence="1">
    <location>
        <begin position="43"/>
        <end position="64"/>
    </location>
</feature>
<dbReference type="RefSeq" id="WP_014584380.1">
    <property type="nucleotide sequence ID" value="NZ_LAUU01000008.1"/>
</dbReference>
<feature type="transmembrane region" description="Helical" evidence="1">
    <location>
        <begin position="107"/>
        <end position="129"/>
    </location>
</feature>
<proteinExistence type="predicted"/>
<keyword evidence="1" id="KW-0472">Membrane</keyword>
<evidence type="ECO:0000313" key="2">
    <source>
        <dbReference type="EMBL" id="PTD31418.1"/>
    </source>
</evidence>